<feature type="transmembrane region" description="Helical" evidence="9">
    <location>
        <begin position="572"/>
        <end position="593"/>
    </location>
</feature>
<dbReference type="GO" id="GO:0006865">
    <property type="term" value="P:amino acid transport"/>
    <property type="evidence" value="ECO:0000318"/>
    <property type="project" value="GO_Central"/>
</dbReference>
<keyword evidence="7" id="KW-0915">Sodium</keyword>
<gene>
    <name evidence="10" type="primary">WBGene00273966</name>
</gene>
<feature type="transmembrane region" description="Helical" evidence="9">
    <location>
        <begin position="411"/>
        <end position="436"/>
    </location>
</feature>
<feature type="binding site" evidence="7">
    <location>
        <position position="482"/>
    </location>
    <ligand>
        <name>Na(+)</name>
        <dbReference type="ChEBI" id="CHEBI:29101"/>
        <label>1</label>
    </ligand>
</feature>
<dbReference type="GO" id="GO:0046872">
    <property type="term" value="F:metal ion binding"/>
    <property type="evidence" value="ECO:0007669"/>
    <property type="project" value="UniProtKB-KW"/>
</dbReference>
<feature type="binding site" evidence="7">
    <location>
        <position position="107"/>
    </location>
    <ligand>
        <name>Na(+)</name>
        <dbReference type="ChEBI" id="CHEBI:29101"/>
        <label>1</label>
    </ligand>
</feature>
<feature type="binding site" evidence="7">
    <location>
        <position position="109"/>
    </location>
    <ligand>
        <name>Na(+)</name>
        <dbReference type="ChEBI" id="CHEBI:29101"/>
        <label>1</label>
    </ligand>
</feature>
<dbReference type="SUPFAM" id="SSF161070">
    <property type="entry name" value="SNF-like"/>
    <property type="match status" value="1"/>
</dbReference>
<protein>
    <submittedName>
        <fullName evidence="10">Snf-5</fullName>
    </submittedName>
</protein>
<evidence type="ECO:0000256" key="1">
    <source>
        <dbReference type="ARBA" id="ARBA00004141"/>
    </source>
</evidence>
<name>A0A2A6B836_PRIPA</name>
<feature type="transmembrane region" description="Helical" evidence="9">
    <location>
        <begin position="101"/>
        <end position="119"/>
    </location>
</feature>
<dbReference type="Pfam" id="PF00209">
    <property type="entry name" value="SNF"/>
    <property type="match status" value="1"/>
</dbReference>
<feature type="compositionally biased region" description="Polar residues" evidence="8">
    <location>
        <begin position="54"/>
        <end position="64"/>
    </location>
</feature>
<keyword evidence="5 9" id="KW-1133">Transmembrane helix</keyword>
<dbReference type="PRINTS" id="PR00176">
    <property type="entry name" value="NANEUSMPORT"/>
</dbReference>
<reference evidence="11" key="1">
    <citation type="journal article" date="2008" name="Nat. Genet.">
        <title>The Pristionchus pacificus genome provides a unique perspective on nematode lifestyle and parasitism.</title>
        <authorList>
            <person name="Dieterich C."/>
            <person name="Clifton S.W."/>
            <person name="Schuster L.N."/>
            <person name="Chinwalla A."/>
            <person name="Delehaunty K."/>
            <person name="Dinkelacker I."/>
            <person name="Fulton L."/>
            <person name="Fulton R."/>
            <person name="Godfrey J."/>
            <person name="Minx P."/>
            <person name="Mitreva M."/>
            <person name="Roeseler W."/>
            <person name="Tian H."/>
            <person name="Witte H."/>
            <person name="Yang S.P."/>
            <person name="Wilson R.K."/>
            <person name="Sommer R.J."/>
        </authorList>
    </citation>
    <scope>NUCLEOTIDE SEQUENCE [LARGE SCALE GENOMIC DNA]</scope>
    <source>
        <strain evidence="11">PS312</strain>
    </source>
</reference>
<dbReference type="GO" id="GO:0005886">
    <property type="term" value="C:plasma membrane"/>
    <property type="evidence" value="ECO:0000318"/>
    <property type="project" value="GO_Central"/>
</dbReference>
<evidence type="ECO:0000313" key="10">
    <source>
        <dbReference type="EnsemblMetazoa" id="PPA35597.1"/>
    </source>
</evidence>
<evidence type="ECO:0000256" key="2">
    <source>
        <dbReference type="ARBA" id="ARBA00022448"/>
    </source>
</evidence>
<dbReference type="PROSITE" id="PS50267">
    <property type="entry name" value="NA_NEUROTRAN_SYMP_3"/>
    <property type="match status" value="1"/>
</dbReference>
<feature type="transmembrane region" description="Helical" evidence="9">
    <location>
        <begin position="511"/>
        <end position="537"/>
    </location>
</feature>
<dbReference type="CDD" id="cd10324">
    <property type="entry name" value="SLC6sbd"/>
    <property type="match status" value="1"/>
</dbReference>
<feature type="region of interest" description="Disordered" evidence="8">
    <location>
        <begin position="38"/>
        <end position="64"/>
    </location>
</feature>
<organism evidence="10 11">
    <name type="scientific">Pristionchus pacificus</name>
    <name type="common">Parasitic nematode worm</name>
    <dbReference type="NCBI Taxonomy" id="54126"/>
    <lineage>
        <taxon>Eukaryota</taxon>
        <taxon>Metazoa</taxon>
        <taxon>Ecdysozoa</taxon>
        <taxon>Nematoda</taxon>
        <taxon>Chromadorea</taxon>
        <taxon>Rhabditida</taxon>
        <taxon>Rhabditina</taxon>
        <taxon>Diplogasteromorpha</taxon>
        <taxon>Diplogasteroidea</taxon>
        <taxon>Neodiplogasteridae</taxon>
        <taxon>Pristionchus</taxon>
    </lineage>
</organism>
<dbReference type="OrthoDB" id="6581954at2759"/>
<keyword evidence="7" id="KW-0479">Metal-binding</keyword>
<feature type="transmembrane region" description="Helical" evidence="9">
    <location>
        <begin position="173"/>
        <end position="202"/>
    </location>
</feature>
<evidence type="ECO:0000256" key="6">
    <source>
        <dbReference type="ARBA" id="ARBA00023136"/>
    </source>
</evidence>
<comment type="subcellular location">
    <subcellularLocation>
        <location evidence="1">Membrane</location>
        <topology evidence="1">Multi-pass membrane protein</topology>
    </subcellularLocation>
</comment>
<feature type="transmembrane region" description="Helical" evidence="9">
    <location>
        <begin position="377"/>
        <end position="399"/>
    </location>
</feature>
<dbReference type="PANTHER" id="PTHR11616">
    <property type="entry name" value="SODIUM/CHLORIDE DEPENDENT TRANSPORTER"/>
    <property type="match status" value="1"/>
</dbReference>
<evidence type="ECO:0000313" key="11">
    <source>
        <dbReference type="Proteomes" id="UP000005239"/>
    </source>
</evidence>
<feature type="transmembrane region" description="Helical" evidence="9">
    <location>
        <begin position="331"/>
        <end position="357"/>
    </location>
</feature>
<dbReference type="GO" id="GO:0043005">
    <property type="term" value="C:neuron projection"/>
    <property type="evidence" value="ECO:0000318"/>
    <property type="project" value="GO_Central"/>
</dbReference>
<feature type="binding site" evidence="7">
    <location>
        <position position="110"/>
    </location>
    <ligand>
        <name>Na(+)</name>
        <dbReference type="ChEBI" id="CHEBI:29101"/>
        <label>1</label>
    </ligand>
</feature>
<dbReference type="EnsemblMetazoa" id="PPA35597.1">
    <property type="protein sequence ID" value="PPA35597.1"/>
    <property type="gene ID" value="WBGene00273966"/>
</dbReference>
<dbReference type="PANTHER" id="PTHR11616:SF326">
    <property type="entry name" value="SODIUM-DEPENDENT TRANSPORTER SNF-5"/>
    <property type="match status" value="1"/>
</dbReference>
<keyword evidence="2" id="KW-0813">Transport</keyword>
<keyword evidence="4" id="KW-0769">Symport</keyword>
<keyword evidence="3 9" id="KW-0812">Transmembrane</keyword>
<dbReference type="GO" id="GO:0005332">
    <property type="term" value="F:gamma-aminobutyric acid:sodium:chloride symporter activity"/>
    <property type="evidence" value="ECO:0000318"/>
    <property type="project" value="GO_Central"/>
</dbReference>
<evidence type="ECO:0000256" key="3">
    <source>
        <dbReference type="ARBA" id="ARBA00022692"/>
    </source>
</evidence>
<dbReference type="Proteomes" id="UP000005239">
    <property type="component" value="Unassembled WGS sequence"/>
</dbReference>
<dbReference type="AlphaFoldDB" id="A0A2A6B836"/>
<feature type="transmembrane region" description="Helical" evidence="9">
    <location>
        <begin position="299"/>
        <end position="319"/>
    </location>
</feature>
<sequence length="720" mass="78787">MVGTTVPIKTATSIDVGTAHLNNANEQTGALYENMTVAGARTPPTPKDGDSPGDSPSLNGPNPTETEIVNRSLEMVLAPGGIPEKDPGVEARGEFSSNIQYLLACIGYAVGLGNIWRFPSVAYENGGGAFLIPYMVVSLLFGLPSLYIECALGQFAQVGPSKAFKFYMPISQGIGWAMSLISLSIALYYNVIVAWSMIYIGYTVSGKMDAYSSCNNHWNKISRQLYPNIFDNHISISDCSNTVICRDQMYFNGSCYSPSNHSIALESASFHNGSFIAAPDEFFTYFITQKHLSFDFGEYNWKIAGCLVCCWFLTALGLVKGVKWLGKISMVTATVPYVIIVILLVRGVTLPGAYIGIEHYLTKPNFAAMLELKSWKAALTQICFSLSVGQGGMLAMSSYNKRSHKCFKDAVLVMIADCTMSVIGGVAVFSVLGFMAHNSGKEIKDVVPSPLSLAFVAYPEAISHMPWPGVWAMLFFMMIFILGISTMFGLVEGFITCMCDSSPFFRAHHALTVIVTCIVCGILGLVFFCAQNGFHFFNLFNDYIGSFSLAVVIVFEIVVVVGVYAQGTIIKLLMCITAPIFALGVLVITLWDVVESEGPSDKIGNNKFTYPPWASIFGLLLAGIPLSAIPLFALLNCYSSLRSGKGIGSAFKVMDDHPSLRYKLECPPPFNQFLWSPQAEYRERTETQTVRKDTAKRPLFLSPFSHLFISDTITESVKQQ</sequence>
<keyword evidence="11" id="KW-1185">Reference proteome</keyword>
<evidence type="ECO:0000256" key="8">
    <source>
        <dbReference type="SAM" id="MobiDB-lite"/>
    </source>
</evidence>
<feature type="binding site" evidence="7">
    <location>
        <position position="385"/>
    </location>
    <ligand>
        <name>Na(+)</name>
        <dbReference type="ChEBI" id="CHEBI:29101"/>
        <label>1</label>
    </ligand>
</feature>
<feature type="transmembrane region" description="Helical" evidence="9">
    <location>
        <begin position="543"/>
        <end position="565"/>
    </location>
</feature>
<feature type="transmembrane region" description="Helical" evidence="9">
    <location>
        <begin position="470"/>
        <end position="491"/>
    </location>
</feature>
<evidence type="ECO:0000256" key="9">
    <source>
        <dbReference type="SAM" id="Phobius"/>
    </source>
</evidence>
<feature type="binding site" evidence="7">
    <location>
        <position position="114"/>
    </location>
    <ligand>
        <name>Na(+)</name>
        <dbReference type="ChEBI" id="CHEBI:29101"/>
        <label>1</label>
    </ligand>
</feature>
<dbReference type="GO" id="GO:0035725">
    <property type="term" value="P:sodium ion transmembrane transport"/>
    <property type="evidence" value="ECO:0000318"/>
    <property type="project" value="GO_Central"/>
</dbReference>
<proteinExistence type="predicted"/>
<feature type="transmembrane region" description="Helical" evidence="9">
    <location>
        <begin position="131"/>
        <end position="152"/>
    </location>
</feature>
<feature type="transmembrane region" description="Helical" evidence="9">
    <location>
        <begin position="613"/>
        <end position="635"/>
    </location>
</feature>
<evidence type="ECO:0000256" key="5">
    <source>
        <dbReference type="ARBA" id="ARBA00022989"/>
    </source>
</evidence>
<accession>A0A8R1YP00</accession>
<dbReference type="InterPro" id="IPR000175">
    <property type="entry name" value="Na/ntran_symport"/>
</dbReference>
<accession>A0A2A6B836</accession>
<keyword evidence="6 9" id="KW-0472">Membrane</keyword>
<dbReference type="InterPro" id="IPR037272">
    <property type="entry name" value="SNS_sf"/>
</dbReference>
<evidence type="ECO:0000256" key="4">
    <source>
        <dbReference type="ARBA" id="ARBA00022847"/>
    </source>
</evidence>
<reference evidence="10" key="2">
    <citation type="submission" date="2022-06" db="UniProtKB">
        <authorList>
            <consortium name="EnsemblMetazoa"/>
        </authorList>
    </citation>
    <scope>IDENTIFICATION</scope>
    <source>
        <strain evidence="10">PS312</strain>
    </source>
</reference>
<evidence type="ECO:0000256" key="7">
    <source>
        <dbReference type="PIRSR" id="PIRSR600175-1"/>
    </source>
</evidence>